<keyword evidence="8" id="KW-1185">Reference proteome</keyword>
<dbReference type="RefSeq" id="WP_186978533.1">
    <property type="nucleotide sequence ID" value="NZ_JACOOH010000011.1"/>
</dbReference>
<feature type="chain" id="PRO_5045834521" evidence="5">
    <location>
        <begin position="21"/>
        <end position="667"/>
    </location>
</feature>
<dbReference type="SUPFAM" id="SSF52833">
    <property type="entry name" value="Thioredoxin-like"/>
    <property type="match status" value="1"/>
</dbReference>
<evidence type="ECO:0000259" key="6">
    <source>
        <dbReference type="PROSITE" id="PS51352"/>
    </source>
</evidence>
<accession>A0ABR7D6A4</accession>
<name>A0ABR7D6A4_9BACT</name>
<dbReference type="PANTHER" id="PTHR42852:SF6">
    <property type="entry name" value="THIOL:DISULFIDE INTERCHANGE PROTEIN DSBE"/>
    <property type="match status" value="1"/>
</dbReference>
<evidence type="ECO:0000256" key="4">
    <source>
        <dbReference type="ARBA" id="ARBA00023284"/>
    </source>
</evidence>
<protein>
    <submittedName>
        <fullName evidence="7">TlpA family protein disulfide reductase</fullName>
    </submittedName>
</protein>
<dbReference type="PANTHER" id="PTHR42852">
    <property type="entry name" value="THIOL:DISULFIDE INTERCHANGE PROTEIN DSBE"/>
    <property type="match status" value="1"/>
</dbReference>
<dbReference type="InterPro" id="IPR050553">
    <property type="entry name" value="Thioredoxin_ResA/DsbE_sf"/>
</dbReference>
<comment type="caution">
    <text evidence="7">The sequence shown here is derived from an EMBL/GenBank/DDBJ whole genome shotgun (WGS) entry which is preliminary data.</text>
</comment>
<dbReference type="InterPro" id="IPR000866">
    <property type="entry name" value="AhpC/TSA"/>
</dbReference>
<evidence type="ECO:0000313" key="8">
    <source>
        <dbReference type="Proteomes" id="UP000646484"/>
    </source>
</evidence>
<dbReference type="InterPro" id="IPR013766">
    <property type="entry name" value="Thioredoxin_domain"/>
</dbReference>
<reference evidence="7 8" key="1">
    <citation type="submission" date="2020-08" db="EMBL/GenBank/DDBJ databases">
        <title>Genome public.</title>
        <authorList>
            <person name="Liu C."/>
            <person name="Sun Q."/>
        </authorList>
    </citation>
    <scope>NUCLEOTIDE SEQUENCE [LARGE SCALE GENOMIC DNA]</scope>
    <source>
        <strain evidence="7 8">NSJ-56</strain>
    </source>
</reference>
<evidence type="ECO:0000256" key="2">
    <source>
        <dbReference type="ARBA" id="ARBA00022748"/>
    </source>
</evidence>
<dbReference type="CDD" id="cd02966">
    <property type="entry name" value="TlpA_like_family"/>
    <property type="match status" value="1"/>
</dbReference>
<proteinExistence type="predicted"/>
<feature type="signal peptide" evidence="5">
    <location>
        <begin position="1"/>
        <end position="20"/>
    </location>
</feature>
<dbReference type="PROSITE" id="PS51352">
    <property type="entry name" value="THIOREDOXIN_2"/>
    <property type="match status" value="1"/>
</dbReference>
<dbReference type="Pfam" id="PF00578">
    <property type="entry name" value="AhpC-TSA"/>
    <property type="match status" value="1"/>
</dbReference>
<dbReference type="Gene3D" id="3.40.30.10">
    <property type="entry name" value="Glutaredoxin"/>
    <property type="match status" value="1"/>
</dbReference>
<gene>
    <name evidence="7" type="ORF">H8S64_20560</name>
</gene>
<feature type="domain" description="Thioredoxin" evidence="6">
    <location>
        <begin position="509"/>
        <end position="665"/>
    </location>
</feature>
<evidence type="ECO:0000313" key="7">
    <source>
        <dbReference type="EMBL" id="MBC5623493.1"/>
    </source>
</evidence>
<evidence type="ECO:0000256" key="5">
    <source>
        <dbReference type="SAM" id="SignalP"/>
    </source>
</evidence>
<keyword evidence="3" id="KW-1015">Disulfide bond</keyword>
<organism evidence="7 8">
    <name type="scientific">Butyricimonas hominis</name>
    <dbReference type="NCBI Taxonomy" id="2763032"/>
    <lineage>
        <taxon>Bacteria</taxon>
        <taxon>Pseudomonadati</taxon>
        <taxon>Bacteroidota</taxon>
        <taxon>Bacteroidia</taxon>
        <taxon>Bacteroidales</taxon>
        <taxon>Odoribacteraceae</taxon>
        <taxon>Butyricimonas</taxon>
    </lineage>
</organism>
<evidence type="ECO:0000256" key="1">
    <source>
        <dbReference type="ARBA" id="ARBA00004196"/>
    </source>
</evidence>
<dbReference type="InterPro" id="IPR036249">
    <property type="entry name" value="Thioredoxin-like_sf"/>
</dbReference>
<keyword evidence="4" id="KW-0676">Redox-active center</keyword>
<evidence type="ECO:0000256" key="3">
    <source>
        <dbReference type="ARBA" id="ARBA00023157"/>
    </source>
</evidence>
<sequence length="667" mass="76624">MKRIVCISIVYLLVIATAFGQQKDSRLEVEPQKPVAGCVINLAYNPKGGPLEGKHDIVGIVYTYDCYKWTIGDVVLKREGDIWKGTYTLPENCGFVAFKFQSTLTIKPDTTDNNDDQGFFYSVRKHAGNFMPGTHLAWGITRMPSLGFGIPSYFNGSYKEISDEAIYFRLQKETSNYGAYGKHYIGVLRAIMKRIQGEHYLDNVKRFIEAVQGQPQVSEDEYILISDVYRKDLKDKIKADSIDRLILNRFPFGKTACRVQGLAINSLQGEERANAFDKFRKDFPVTEWYKNPYPQGFVYRNLYSCMGADYYKNGEYEKLAEVLPEMNMVMLCNLFHKTAEYSIRKLPTPAKTYVDITKKFIDQMLLKVNDNSYSYMQDNKYTPMQAGIFARLNLRYNIAVYAQIAGKAGRYKDVVNVMELLDEKERYRSYPHGNEAYIESLEKLGQKKRAASAMIECAKASKMTPHIYKKLEAYYGSLRKKPATTFEEWLTSLKSEEEVEKIKEKLRAKMVNEPYEPFVLESHNGGIVNSKDFGNDIVVIDFWALWCGPCIAALDGMQMAVNHYKEDSNVKFYFIMTQDLPKKDKINALWKRSNFENMEVLYDVDQTGKKNSRNAVYKSMFAGTSGIPQKAILKNGRIRYRSEGYAGSPSALMDEIIYVVEMLRNEK</sequence>
<dbReference type="EMBL" id="JACOOH010000011">
    <property type="protein sequence ID" value="MBC5623493.1"/>
    <property type="molecule type" value="Genomic_DNA"/>
</dbReference>
<dbReference type="Proteomes" id="UP000646484">
    <property type="component" value="Unassembled WGS sequence"/>
</dbReference>
<keyword evidence="5" id="KW-0732">Signal</keyword>
<comment type="subcellular location">
    <subcellularLocation>
        <location evidence="1">Cell envelope</location>
    </subcellularLocation>
</comment>
<keyword evidence="2" id="KW-0201">Cytochrome c-type biogenesis</keyword>